<proteinExistence type="predicted"/>
<dbReference type="Gene3D" id="3.40.630.30">
    <property type="match status" value="1"/>
</dbReference>
<evidence type="ECO:0000313" key="3">
    <source>
        <dbReference type="Proteomes" id="UP000243053"/>
    </source>
</evidence>
<gene>
    <name evidence="2" type="ORF">A9Q75_17095</name>
</gene>
<dbReference type="EMBL" id="MAAF01000106">
    <property type="protein sequence ID" value="OUR75815.1"/>
    <property type="molecule type" value="Genomic_DNA"/>
</dbReference>
<dbReference type="AlphaFoldDB" id="A0A1Y5E491"/>
<name>A0A1Y5E491_COLPS</name>
<dbReference type="InterPro" id="IPR016181">
    <property type="entry name" value="Acyl_CoA_acyltransferase"/>
</dbReference>
<sequence>MIKIKTIKSLSELTELTELKKAYFDSSIVPLDGMWHFGFAPMAKHFGFYVNKNLVGFCCVNGDGYLLQYYLQPEFQLFSQELFTLIAQQNSSIIGEVKGAFVSTSEPNYQALCLDNSATFKVNALMFQHNTKLANKNLEMIDMQLAGAEQLTDFVTFAAANIGAPEQWLTQYYGNLIERKELFGYWHKGKLLAAGECRLFDQYQTEYADLGMIVAQSNRGQGIAKKVLAYLINNATNQGLKAICSTESNNVAAQKAIAHAGFTSAHRIVQFEFKHA</sequence>
<dbReference type="CDD" id="cd04301">
    <property type="entry name" value="NAT_SF"/>
    <property type="match status" value="1"/>
</dbReference>
<protein>
    <submittedName>
        <fullName evidence="2">GNAT family N-acetyltransferase</fullName>
    </submittedName>
</protein>
<dbReference type="Proteomes" id="UP000243053">
    <property type="component" value="Unassembled WGS sequence"/>
</dbReference>
<dbReference type="GO" id="GO:0016747">
    <property type="term" value="F:acyltransferase activity, transferring groups other than amino-acyl groups"/>
    <property type="evidence" value="ECO:0007669"/>
    <property type="project" value="InterPro"/>
</dbReference>
<reference evidence="3" key="1">
    <citation type="journal article" date="2017" name="Proc. Natl. Acad. Sci. U.S.A.">
        <title>Simulation of Deepwater Horizon oil plume reveals substrate specialization within a complex community of hydrocarbon degraders.</title>
        <authorList>
            <person name="Hu P."/>
            <person name="Dubinsky E.A."/>
            <person name="Probst A.J."/>
            <person name="Wang J."/>
            <person name="Sieber C.M.K."/>
            <person name="Tom L.M."/>
            <person name="Gardinali P."/>
            <person name="Banfield J.F."/>
            <person name="Atlas R.M."/>
            <person name="Andersen G.L."/>
        </authorList>
    </citation>
    <scope>NUCLEOTIDE SEQUENCE [LARGE SCALE GENOMIC DNA]</scope>
</reference>
<organism evidence="2 3">
    <name type="scientific">Colwellia psychrerythraea</name>
    <name type="common">Vibrio psychroerythus</name>
    <dbReference type="NCBI Taxonomy" id="28229"/>
    <lineage>
        <taxon>Bacteria</taxon>
        <taxon>Pseudomonadati</taxon>
        <taxon>Pseudomonadota</taxon>
        <taxon>Gammaproteobacteria</taxon>
        <taxon>Alteromonadales</taxon>
        <taxon>Colwelliaceae</taxon>
        <taxon>Colwellia</taxon>
    </lineage>
</organism>
<dbReference type="PROSITE" id="PS51186">
    <property type="entry name" value="GNAT"/>
    <property type="match status" value="1"/>
</dbReference>
<dbReference type="Pfam" id="PF18015">
    <property type="entry name" value="Acetyltransf_19"/>
    <property type="match status" value="1"/>
</dbReference>
<evidence type="ECO:0000313" key="2">
    <source>
        <dbReference type="EMBL" id="OUR75815.1"/>
    </source>
</evidence>
<dbReference type="SUPFAM" id="SSF55729">
    <property type="entry name" value="Acyl-CoA N-acyltransferases (Nat)"/>
    <property type="match status" value="1"/>
</dbReference>
<dbReference type="Pfam" id="PF00583">
    <property type="entry name" value="Acetyltransf_1"/>
    <property type="match status" value="1"/>
</dbReference>
<dbReference type="InterPro" id="IPR040579">
    <property type="entry name" value="Acetyltransf_19"/>
</dbReference>
<accession>A0A1Y5E491</accession>
<feature type="domain" description="N-acetyltransferase" evidence="1">
    <location>
        <begin position="143"/>
        <end position="276"/>
    </location>
</feature>
<dbReference type="InterPro" id="IPR000182">
    <property type="entry name" value="GNAT_dom"/>
</dbReference>
<dbReference type="Gene3D" id="3.40.630.80">
    <property type="match status" value="1"/>
</dbReference>
<evidence type="ECO:0000259" key="1">
    <source>
        <dbReference type="PROSITE" id="PS51186"/>
    </source>
</evidence>
<keyword evidence="2" id="KW-0808">Transferase</keyword>
<comment type="caution">
    <text evidence="2">The sequence shown here is derived from an EMBL/GenBank/DDBJ whole genome shotgun (WGS) entry which is preliminary data.</text>
</comment>